<dbReference type="STRING" id="77044.A0A1W2TL88"/>
<evidence type="ECO:0000313" key="3">
    <source>
        <dbReference type="Proteomes" id="UP000054516"/>
    </source>
</evidence>
<keyword evidence="1" id="KW-1133">Transmembrane helix</keyword>
<name>A0A1W2TL88_ROSNE</name>
<reference evidence="2" key="1">
    <citation type="submission" date="2016-03" db="EMBL/GenBank/DDBJ databases">
        <title>Draft genome sequence of Rosellinia necatrix.</title>
        <authorList>
            <person name="Kanematsu S."/>
        </authorList>
    </citation>
    <scope>NUCLEOTIDE SEQUENCE [LARGE SCALE GENOMIC DNA]</scope>
    <source>
        <strain evidence="2">W97</strain>
    </source>
</reference>
<feature type="transmembrane region" description="Helical" evidence="1">
    <location>
        <begin position="476"/>
        <end position="499"/>
    </location>
</feature>
<keyword evidence="1" id="KW-0812">Transmembrane</keyword>
<keyword evidence="1" id="KW-0472">Membrane</keyword>
<dbReference type="OrthoDB" id="5428055at2759"/>
<dbReference type="EMBL" id="DF977479">
    <property type="protein sequence ID" value="GAP89061.2"/>
    <property type="molecule type" value="Genomic_DNA"/>
</dbReference>
<keyword evidence="3" id="KW-1185">Reference proteome</keyword>
<evidence type="ECO:0000313" key="2">
    <source>
        <dbReference type="EMBL" id="GAP89061.2"/>
    </source>
</evidence>
<evidence type="ECO:0000256" key="1">
    <source>
        <dbReference type="SAM" id="Phobius"/>
    </source>
</evidence>
<dbReference type="AlphaFoldDB" id="A0A1W2TL88"/>
<organism evidence="2">
    <name type="scientific">Rosellinia necatrix</name>
    <name type="common">White root-rot fungus</name>
    <dbReference type="NCBI Taxonomy" id="77044"/>
    <lineage>
        <taxon>Eukaryota</taxon>
        <taxon>Fungi</taxon>
        <taxon>Dikarya</taxon>
        <taxon>Ascomycota</taxon>
        <taxon>Pezizomycotina</taxon>
        <taxon>Sordariomycetes</taxon>
        <taxon>Xylariomycetidae</taxon>
        <taxon>Xylariales</taxon>
        <taxon>Xylariaceae</taxon>
        <taxon>Rosellinia</taxon>
    </lineage>
</organism>
<dbReference type="Proteomes" id="UP000054516">
    <property type="component" value="Unassembled WGS sequence"/>
</dbReference>
<protein>
    <submittedName>
        <fullName evidence="2">Putative magnesium and cobalt transport protein</fullName>
    </submittedName>
</protein>
<accession>A0A1W2TL88</accession>
<gene>
    <name evidence="2" type="ORF">SAMD00023353_3401500</name>
</gene>
<sequence>MASDPNLVSDWWFTLDTTSELEIEFKQSVDDQTTQQQIEGRALIIRFMDGGGEVAKTYHPETNKENKEIRGDLTEFKEALSSAAKSDESCLVILENLGKQWIESLGCALKIPGYFFALHWARPVDHILGQVSIPLGQSPERHFILNYRQSLPFRINQRNIDKTYQLDCHAIRTVTMRRGPQYAGLYKAETSDQLLSYWGIKKTNKTSITVLLVDPCPGTYFYQASDWSEGNPLTNNGTPVASQTKFGQIRGQDWVSDSQELTNSFPPLSSLSVKDDATSMDEIRQRNKVQKPTMSKSPKVQSMFDQLSGFKNYPQEAKTPLQATYYARRVILARISAFVMVALQDVILLTSRAATGVKSIRDFSLEEIGINGWAGKWKGEFFTDLWELREELEEMGYKLERNLRTVKRISKIESSVRGEDDSSRQNACDLAEWLNLEATEKYMFKILERTSKAYVDAVQATSAQVANDQALSARRLTGFATIFVPASLSAAILAIPSFMGANDTTKFWYLKQ</sequence>
<proteinExistence type="predicted"/>